<dbReference type="GO" id="GO:0005507">
    <property type="term" value="F:copper ion binding"/>
    <property type="evidence" value="ECO:0007669"/>
    <property type="project" value="InterPro"/>
</dbReference>
<protein>
    <submittedName>
        <fullName evidence="6">Cytochrome C oxidase subunit II</fullName>
    </submittedName>
</protein>
<evidence type="ECO:0000259" key="5">
    <source>
        <dbReference type="PROSITE" id="PS50857"/>
    </source>
</evidence>
<keyword evidence="4" id="KW-1133">Transmembrane helix</keyword>
<comment type="caution">
    <text evidence="6">The sequence shown here is derived from an EMBL/GenBank/DDBJ whole genome shotgun (WGS) entry which is preliminary data.</text>
</comment>
<gene>
    <name evidence="6" type="ORF">FVF75_16465</name>
</gene>
<dbReference type="GO" id="GO:0030313">
    <property type="term" value="C:cell envelope"/>
    <property type="evidence" value="ECO:0007669"/>
    <property type="project" value="UniProtKB-SubCell"/>
</dbReference>
<dbReference type="CDD" id="cd13917">
    <property type="entry name" value="CuRO_HCO_II_like_4"/>
    <property type="match status" value="1"/>
</dbReference>
<evidence type="ECO:0000313" key="7">
    <source>
        <dbReference type="Proteomes" id="UP000322080"/>
    </source>
</evidence>
<keyword evidence="7" id="KW-1185">Reference proteome</keyword>
<feature type="domain" description="Cytochrome oxidase subunit II copper A binding" evidence="5">
    <location>
        <begin position="93"/>
        <end position="184"/>
    </location>
</feature>
<evidence type="ECO:0000256" key="1">
    <source>
        <dbReference type="ARBA" id="ARBA00004196"/>
    </source>
</evidence>
<feature type="transmembrane region" description="Helical" evidence="4">
    <location>
        <begin position="21"/>
        <end position="44"/>
    </location>
</feature>
<name>A0A5D0R8M8_9RHOB</name>
<evidence type="ECO:0000256" key="4">
    <source>
        <dbReference type="SAM" id="Phobius"/>
    </source>
</evidence>
<dbReference type="RefSeq" id="WP_148379874.1">
    <property type="nucleotide sequence ID" value="NZ_VSIY01000015.1"/>
</dbReference>
<dbReference type="SUPFAM" id="SSF49503">
    <property type="entry name" value="Cupredoxins"/>
    <property type="match status" value="1"/>
</dbReference>
<dbReference type="AlphaFoldDB" id="A0A5D0R8M8"/>
<organism evidence="6 7">
    <name type="scientific">Maritimibacter fusiformis</name>
    <dbReference type="NCBI Taxonomy" id="2603819"/>
    <lineage>
        <taxon>Bacteria</taxon>
        <taxon>Pseudomonadati</taxon>
        <taxon>Pseudomonadota</taxon>
        <taxon>Alphaproteobacteria</taxon>
        <taxon>Rhodobacterales</taxon>
        <taxon>Roseobacteraceae</taxon>
        <taxon>Maritimibacter</taxon>
    </lineage>
</organism>
<dbReference type="InterPro" id="IPR051403">
    <property type="entry name" value="NosZ/Cyto_c_oxidase_sub2"/>
</dbReference>
<comment type="subcellular location">
    <subcellularLocation>
        <location evidence="1">Cell envelope</location>
    </subcellularLocation>
</comment>
<dbReference type="GO" id="GO:0016020">
    <property type="term" value="C:membrane"/>
    <property type="evidence" value="ECO:0007669"/>
    <property type="project" value="InterPro"/>
</dbReference>
<keyword evidence="3" id="KW-0186">Copper</keyword>
<evidence type="ECO:0000313" key="6">
    <source>
        <dbReference type="EMBL" id="TYB77837.1"/>
    </source>
</evidence>
<dbReference type="Proteomes" id="UP000322080">
    <property type="component" value="Unassembled WGS sequence"/>
</dbReference>
<dbReference type="PANTHER" id="PTHR42838:SF2">
    <property type="entry name" value="NITROUS-OXIDE REDUCTASE"/>
    <property type="match status" value="1"/>
</dbReference>
<proteinExistence type="predicted"/>
<reference evidence="6 7" key="1">
    <citation type="submission" date="2019-08" db="EMBL/GenBank/DDBJ databases">
        <title>Identification of a novel species of the genus Boseongicola.</title>
        <authorList>
            <person name="Zhang X.-Q."/>
        </authorList>
    </citation>
    <scope>NUCLEOTIDE SEQUENCE [LARGE SCALE GENOMIC DNA]</scope>
    <source>
        <strain evidence="6 7">HY14</strain>
    </source>
</reference>
<keyword evidence="4" id="KW-0812">Transmembrane</keyword>
<dbReference type="PANTHER" id="PTHR42838">
    <property type="entry name" value="CYTOCHROME C OXIDASE SUBUNIT II"/>
    <property type="match status" value="1"/>
</dbReference>
<dbReference type="InterPro" id="IPR008972">
    <property type="entry name" value="Cupredoxin"/>
</dbReference>
<keyword evidence="2" id="KW-0479">Metal-binding</keyword>
<sequence>MALNPPSNRLWWKEPIHGIELAWIIIAFLWGLFMFFFMIAWHFIGDQNLSTETYRLQPEAFVEKVEAFAEEYQLMDENGEPVEIDGVPVISPPAGGDVYMLGRLWEWWPILELKKDQSYRFHLSSADWQHGFSLQPVNINLSVHPGLEHVLTLTPTETGDYGIVCNEYCGIGHHNMSGLIRVIE</sequence>
<dbReference type="Gene3D" id="2.60.40.420">
    <property type="entry name" value="Cupredoxins - blue copper proteins"/>
    <property type="match status" value="1"/>
</dbReference>
<dbReference type="PROSITE" id="PS50857">
    <property type="entry name" value="COX2_CUA"/>
    <property type="match status" value="1"/>
</dbReference>
<evidence type="ECO:0000256" key="3">
    <source>
        <dbReference type="ARBA" id="ARBA00023008"/>
    </source>
</evidence>
<accession>A0A5D0R8M8</accession>
<evidence type="ECO:0000256" key="2">
    <source>
        <dbReference type="ARBA" id="ARBA00022723"/>
    </source>
</evidence>
<dbReference type="EMBL" id="VSIY01000015">
    <property type="protein sequence ID" value="TYB77837.1"/>
    <property type="molecule type" value="Genomic_DNA"/>
</dbReference>
<dbReference type="GO" id="GO:0004129">
    <property type="term" value="F:cytochrome-c oxidase activity"/>
    <property type="evidence" value="ECO:0007669"/>
    <property type="project" value="InterPro"/>
</dbReference>
<dbReference type="InterPro" id="IPR002429">
    <property type="entry name" value="CcO_II-like_C"/>
</dbReference>
<keyword evidence="4" id="KW-0472">Membrane</keyword>